<evidence type="ECO:0008006" key="4">
    <source>
        <dbReference type="Google" id="ProtNLM"/>
    </source>
</evidence>
<dbReference type="RefSeq" id="WP_068667239.1">
    <property type="nucleotide sequence ID" value="NZ_CP015520.1"/>
</dbReference>
<evidence type="ECO:0000256" key="1">
    <source>
        <dbReference type="SAM" id="Phobius"/>
    </source>
</evidence>
<dbReference type="InterPro" id="IPR056926">
    <property type="entry name" value="FLQE3_permease"/>
</dbReference>
<keyword evidence="1" id="KW-0472">Membrane</keyword>
<evidence type="ECO:0000313" key="2">
    <source>
        <dbReference type="EMBL" id="ANF23509.1"/>
    </source>
</evidence>
<accession>A0A172WJI4</accession>
<feature type="transmembrane region" description="Helical" evidence="1">
    <location>
        <begin position="149"/>
        <end position="170"/>
    </location>
</feature>
<dbReference type="Pfam" id="PF24686">
    <property type="entry name" value="FLQE3_permease"/>
    <property type="match status" value="1"/>
</dbReference>
<keyword evidence="1" id="KW-0812">Transmembrane</keyword>
<feature type="transmembrane region" description="Helical" evidence="1">
    <location>
        <begin position="203"/>
        <end position="221"/>
    </location>
</feature>
<feature type="transmembrane region" description="Helical" evidence="1">
    <location>
        <begin position="20"/>
        <end position="37"/>
    </location>
</feature>
<name>A0A172WJI4_9EURY</name>
<dbReference type="GeneID" id="28496594"/>
<keyword evidence="1" id="KW-1133">Transmembrane helix</keyword>
<feature type="transmembrane region" description="Helical" evidence="1">
    <location>
        <begin position="118"/>
        <end position="137"/>
    </location>
</feature>
<protein>
    <recommendedName>
        <fullName evidence="4">ABC transporter permease</fullName>
    </recommendedName>
</protein>
<feature type="transmembrane region" description="Helical" evidence="1">
    <location>
        <begin position="49"/>
        <end position="68"/>
    </location>
</feature>
<feature type="transmembrane region" description="Helical" evidence="1">
    <location>
        <begin position="89"/>
        <end position="112"/>
    </location>
</feature>
<organism evidence="2 3">
    <name type="scientific">Thermococcus piezophilus</name>
    <dbReference type="NCBI Taxonomy" id="1712654"/>
    <lineage>
        <taxon>Archaea</taxon>
        <taxon>Methanobacteriati</taxon>
        <taxon>Methanobacteriota</taxon>
        <taxon>Thermococci</taxon>
        <taxon>Thermococcales</taxon>
        <taxon>Thermococcaceae</taxon>
        <taxon>Thermococcus</taxon>
    </lineage>
</organism>
<keyword evidence="3" id="KW-1185">Reference proteome</keyword>
<evidence type="ECO:0000313" key="3">
    <source>
        <dbReference type="Proteomes" id="UP000076969"/>
    </source>
</evidence>
<dbReference type="EMBL" id="CP015520">
    <property type="protein sequence ID" value="ANF23509.1"/>
    <property type="molecule type" value="Genomic_DNA"/>
</dbReference>
<proteinExistence type="predicted"/>
<dbReference type="KEGG" id="tpie:A7C91_10330"/>
<dbReference type="OrthoDB" id="86030at2157"/>
<reference evidence="3" key="1">
    <citation type="journal article" date="2016" name="Syst. Appl. Microbiol.">
        <title>Thermococcus piezophilus sp. nov., a novel hyperthermophilic and piezophilic archaeon with a broad pressure range for growth, isolated from a deepest hydrothermal vent at the Mid-Cayman Rise.</title>
        <authorList>
            <person name="Dalmasso C."/>
            <person name="Oger P."/>
            <person name="Selva G."/>
            <person name="Courtine D."/>
            <person name="L'Haridon S."/>
            <person name="Garlaschelli A."/>
            <person name="Roussel E."/>
            <person name="Miyazaki J."/>
            <person name="Reveillaud J."/>
            <person name="Jebbar M."/>
            <person name="Takai K."/>
            <person name="Maignien L."/>
            <person name="Alain K."/>
        </authorList>
    </citation>
    <scope>NUCLEOTIDE SEQUENCE [LARGE SCALE GENOMIC DNA]</scope>
    <source>
        <strain evidence="3">CDGS</strain>
    </source>
</reference>
<dbReference type="AlphaFoldDB" id="A0A172WJI4"/>
<gene>
    <name evidence="2" type="ORF">A7C91_10330</name>
</gene>
<dbReference type="Proteomes" id="UP000076969">
    <property type="component" value="Chromosome"/>
</dbReference>
<sequence length="234" mass="26006">MSFAQLMKVEFKVVMRNYTCPIYFLAALAYGVMLRPFPEGYVPTMAPLFIFIEPGLLGFMFIGTSIFSDKKDGTIGALSVTPMEWRDYYLSKTVIMALLALIGALVIVVVGAGFNVQIAYVLIGTLLVSVVYTLLGIAIAAKYRDLDDYFVPLLAVMVLSFLPFAAYHGLISGPWGKVLYVIPSYPGLYFFHAGFEEIARETLMWSGIALVIWGIVAYYLAKIRFYKYAVEGLG</sequence>